<dbReference type="EMBL" id="CABIKM010000001">
    <property type="protein sequence ID" value="VUZ83732.1"/>
    <property type="molecule type" value="Genomic_DNA"/>
</dbReference>
<accession>A0A564ZGF4</accession>
<gene>
    <name evidence="3" type="ORF">MELA_00085</name>
</gene>
<keyword evidence="2" id="KW-0238">DNA-binding</keyword>
<dbReference type="InterPro" id="IPR052021">
    <property type="entry name" value="Type-I_RS_S_subunit"/>
</dbReference>
<reference evidence="3 4" key="1">
    <citation type="submission" date="2019-07" db="EMBL/GenBank/DDBJ databases">
        <authorList>
            <person name="Cremers G."/>
        </authorList>
    </citation>
    <scope>NUCLEOTIDE SEQUENCE [LARGE SCALE GENOMIC DNA]</scope>
</reference>
<evidence type="ECO:0000256" key="2">
    <source>
        <dbReference type="ARBA" id="ARBA00023125"/>
    </source>
</evidence>
<name>A0A564ZGF4_9BACT</name>
<dbReference type="AlphaFoldDB" id="A0A564ZGF4"/>
<evidence type="ECO:0000256" key="1">
    <source>
        <dbReference type="ARBA" id="ARBA00022747"/>
    </source>
</evidence>
<dbReference type="PANTHER" id="PTHR30408:SF12">
    <property type="entry name" value="TYPE I RESTRICTION ENZYME MJAVIII SPECIFICITY SUBUNIT"/>
    <property type="match status" value="1"/>
</dbReference>
<keyword evidence="4" id="KW-1185">Reference proteome</keyword>
<dbReference type="GO" id="GO:0009307">
    <property type="term" value="P:DNA restriction-modification system"/>
    <property type="evidence" value="ECO:0007669"/>
    <property type="project" value="UniProtKB-KW"/>
</dbReference>
<sequence length="200" mass="22839">MLATAQEFKPLREVATVQPGYLSRGSVRSTPTGTHLLLQAKDVSEDAGVLLDRATRFHPERKPEFYQVNRGDILVVARGQDHRVHHVNQELTNALAAATFYIVRPDVRRVLPGYLAWWLNLPCVQAELDARSRGTNIAYVSRKAIETLQVPVPPLCVQERIEQTVALWRRKKSLQSQIDVKREHYIQAVCRQAVRRSKEQ</sequence>
<dbReference type="Gene3D" id="3.90.220.20">
    <property type="entry name" value="DNA methylase specificity domains"/>
    <property type="match status" value="1"/>
</dbReference>
<protein>
    <recommendedName>
        <fullName evidence="5">Type I restriction modification DNA specificity domain-containing protein</fullName>
    </recommendedName>
</protein>
<dbReference type="InterPro" id="IPR044946">
    <property type="entry name" value="Restrct_endonuc_typeI_TRD_sf"/>
</dbReference>
<evidence type="ECO:0000313" key="4">
    <source>
        <dbReference type="Proteomes" id="UP000334340"/>
    </source>
</evidence>
<dbReference type="SUPFAM" id="SSF116734">
    <property type="entry name" value="DNA methylase specificity domain"/>
    <property type="match status" value="1"/>
</dbReference>
<evidence type="ECO:0000313" key="3">
    <source>
        <dbReference type="EMBL" id="VUZ83732.1"/>
    </source>
</evidence>
<dbReference type="PANTHER" id="PTHR30408">
    <property type="entry name" value="TYPE-1 RESTRICTION ENZYME ECOKI SPECIFICITY PROTEIN"/>
    <property type="match status" value="1"/>
</dbReference>
<dbReference type="GO" id="GO:0003677">
    <property type="term" value="F:DNA binding"/>
    <property type="evidence" value="ECO:0007669"/>
    <property type="project" value="UniProtKB-KW"/>
</dbReference>
<evidence type="ECO:0008006" key="5">
    <source>
        <dbReference type="Google" id="ProtNLM"/>
    </source>
</evidence>
<keyword evidence="1" id="KW-0680">Restriction system</keyword>
<organism evidence="3 4">
    <name type="scientific">Candidatus Methylomirabilis lanthanidiphila</name>
    <dbReference type="NCBI Taxonomy" id="2211376"/>
    <lineage>
        <taxon>Bacteria</taxon>
        <taxon>Candidatus Methylomirabilota</taxon>
        <taxon>Candidatus Methylomirabilia</taxon>
        <taxon>Candidatus Methylomirabilales</taxon>
        <taxon>Candidatus Methylomirabilaceae</taxon>
        <taxon>Candidatus Methylomirabilis</taxon>
    </lineage>
</organism>
<proteinExistence type="predicted"/>
<dbReference type="Proteomes" id="UP000334340">
    <property type="component" value="Unassembled WGS sequence"/>
</dbReference>